<dbReference type="GO" id="GO:0005829">
    <property type="term" value="C:cytosol"/>
    <property type="evidence" value="ECO:0007669"/>
    <property type="project" value="TreeGrafter"/>
</dbReference>
<dbReference type="Gene3D" id="2.30.29.30">
    <property type="entry name" value="Pleckstrin-homology domain (PH domain)/Phosphotyrosine-binding domain (PTB)"/>
    <property type="match status" value="1"/>
</dbReference>
<evidence type="ECO:0000313" key="12">
    <source>
        <dbReference type="Proteomes" id="UP000267029"/>
    </source>
</evidence>
<evidence type="ECO:0000256" key="4">
    <source>
        <dbReference type="ARBA" id="ARBA00023121"/>
    </source>
</evidence>
<name>A0A158QSV1_MESCO</name>
<dbReference type="SUPFAM" id="SSF144000">
    <property type="entry name" value="Oxysterol-binding protein-like"/>
    <property type="match status" value="1"/>
</dbReference>
<evidence type="ECO:0000256" key="1">
    <source>
        <dbReference type="ARBA" id="ARBA00008842"/>
    </source>
</evidence>
<evidence type="ECO:0000256" key="8">
    <source>
        <dbReference type="SAM" id="Coils"/>
    </source>
</evidence>
<dbReference type="OrthoDB" id="1854502at2759"/>
<dbReference type="GO" id="GO:0005886">
    <property type="term" value="C:plasma membrane"/>
    <property type="evidence" value="ECO:0007669"/>
    <property type="project" value="TreeGrafter"/>
</dbReference>
<dbReference type="InterPro" id="IPR037239">
    <property type="entry name" value="OSBP_sf"/>
</dbReference>
<evidence type="ECO:0000256" key="3">
    <source>
        <dbReference type="ARBA" id="ARBA00022729"/>
    </source>
</evidence>
<feature type="region of interest" description="Disordered" evidence="9">
    <location>
        <begin position="683"/>
        <end position="742"/>
    </location>
</feature>
<feature type="domain" description="MRH" evidence="10">
    <location>
        <begin position="43"/>
        <end position="175"/>
    </location>
</feature>
<sequence length="1177" mass="132022">MKTRSNETYICHFPAIIKDKSIPYTLNSSLHPNSLLSDFFGKYPCIFKVDGYWTYELCHNKHIRQFRAEGAGPQLTRLVKEYYLGRISNPISAPKGTEVEVGDVGLKSIRINGKDFPYYSVEYDDGTECDLTSAPRKASVLYVCVEESDGELFQISELETCVYQLVVFTRHLCSSPLFNSHKVYSNPVNCAPHDDITPVKPTALIAFEKEVEELSASSEYKHLEGIFSSLKVKGLKVLHLFFRVSMVFKDPESGERIEIVLGKWDEAVHLEWVRKSRLRKPSLPAEKRKCQRKISTAVQLSFSEPTVCQYSINLESPLFCDLLRQADDDGLFPQEVVLNQSEVTHTCRGTINLANAKIVSTGHLTLMISNSSTQTFHLKAANEMEQKKWMAALTMGKANALALGKSGDDSDDWIDGEEESDIAWSSPRLMPEDCARLIESALSHFESRVSDLQHYQSTLERKADDLQRSINELETSHLPPDIAEIISNIRDKTTVFKVASMAMVNSCSEFLGFARTQSKRWRRIFTAQVDRRARLEQMVEELAKQIRKLEIQAHTKSNHPGSWAIPGQAVQVRRNANETVRGRSGTLVTNNGGNAGSGGEGVSSLGATAPAITSDDEDDFFDVEDAEDYEFDVTLPSTSGPSLIEKPPPGDTVPPISSTVSTVSIPLGTDLTMEYESDIADSDIEEDGEGSENSQHKARGKQVHVIQKHAWGRASQAPPQVEAGTTLSSTAGVETGTSLAPESRIIPVRQPINRRTTIPPKPNISLNLWSILSNCIGKELTKIPMPVNFSEPLSMLQRLSENFEYSSVLDRAAACSDPLEQLAYVSAFVVSSYASTALRVNKPFNPLLNETYECDRTDDLGWRSVAEQVSHHPPVAAFHCESDLWYTWFDFSISTKFRGRYLQIKVNGVCHLVFRKTGYHYTWTKIPLTVHNIIVGKLWIENSGEIDITNHKTGDKCHLTFKPYSYFSSDIPRRVTGAVSDKAGKVHGIVNGTWDEFIEYAPVVTNTPSTCGEKPVLETGAPVQLWRVSPLPPEAEKMYNFTQFAIQLNDSPQNEPNLCPTDSRLRPDQRLMEEGRWDEANIEKVRLEDKQRLRRRQMALKLMKSDSPDEDNPTNAASSTVNTTVPPSLMDTLDQMHEPLWFKKEIDPDTGLQTLKFTGKYWECKKKNDWSACPDLY</sequence>
<dbReference type="Gene3D" id="2.70.130.10">
    <property type="entry name" value="Mannose-6-phosphate receptor binding domain"/>
    <property type="match status" value="1"/>
</dbReference>
<evidence type="ECO:0000256" key="7">
    <source>
        <dbReference type="RuleBase" id="RU003845"/>
    </source>
</evidence>
<dbReference type="PROSITE" id="PS51914">
    <property type="entry name" value="MRH"/>
    <property type="match status" value="1"/>
</dbReference>
<feature type="region of interest" description="Disordered" evidence="9">
    <location>
        <begin position="633"/>
        <end position="658"/>
    </location>
</feature>
<keyword evidence="4" id="KW-0446">Lipid-binding</keyword>
<dbReference type="EMBL" id="UXSR01000184">
    <property type="protein sequence ID" value="VDD75453.1"/>
    <property type="molecule type" value="Genomic_DNA"/>
</dbReference>
<dbReference type="InterPro" id="IPR000648">
    <property type="entry name" value="Oxysterol-bd"/>
</dbReference>
<dbReference type="PROSITE" id="PS01013">
    <property type="entry name" value="OSBP"/>
    <property type="match status" value="1"/>
</dbReference>
<keyword evidence="12" id="KW-1185">Reference proteome</keyword>
<dbReference type="SUPFAM" id="SSF50729">
    <property type="entry name" value="PH domain-like"/>
    <property type="match status" value="1"/>
</dbReference>
<keyword evidence="7" id="KW-0813">Transport</keyword>
<protein>
    <recommendedName>
        <fullName evidence="7">Oxysterol-binding protein</fullName>
    </recommendedName>
</protein>
<dbReference type="InterPro" id="IPR012913">
    <property type="entry name" value="OS9-like_dom"/>
</dbReference>
<dbReference type="InterPro" id="IPR011993">
    <property type="entry name" value="PH-like_dom_sf"/>
</dbReference>
<feature type="compositionally biased region" description="Polar residues" evidence="9">
    <location>
        <begin position="1113"/>
        <end position="1126"/>
    </location>
</feature>
<proteinExistence type="inferred from homology"/>
<keyword evidence="2" id="KW-0597">Phosphoprotein</keyword>
<dbReference type="GO" id="GO:0097038">
    <property type="term" value="C:perinuclear endoplasmic reticulum"/>
    <property type="evidence" value="ECO:0007669"/>
    <property type="project" value="TreeGrafter"/>
</dbReference>
<dbReference type="AlphaFoldDB" id="A0A158QSV1"/>
<dbReference type="FunFam" id="2.40.160.120:FF:000001">
    <property type="entry name" value="Oxysterol-binding protein"/>
    <property type="match status" value="1"/>
</dbReference>
<dbReference type="SUPFAM" id="SSF50911">
    <property type="entry name" value="Mannose 6-phosphate receptor domain"/>
    <property type="match status" value="1"/>
</dbReference>
<dbReference type="Pfam" id="PF07915">
    <property type="entry name" value="PRKCSH"/>
    <property type="match status" value="1"/>
</dbReference>
<dbReference type="Proteomes" id="UP000267029">
    <property type="component" value="Unassembled WGS sequence"/>
</dbReference>
<dbReference type="STRING" id="53468.A0A158QSV1"/>
<dbReference type="PANTHER" id="PTHR10972">
    <property type="entry name" value="OXYSTEROL-BINDING PROTEIN-RELATED"/>
    <property type="match status" value="1"/>
</dbReference>
<organism evidence="11 12">
    <name type="scientific">Mesocestoides corti</name>
    <name type="common">Flatworm</name>
    <dbReference type="NCBI Taxonomy" id="53468"/>
    <lineage>
        <taxon>Eukaryota</taxon>
        <taxon>Metazoa</taxon>
        <taxon>Spiralia</taxon>
        <taxon>Lophotrochozoa</taxon>
        <taxon>Platyhelminthes</taxon>
        <taxon>Cestoda</taxon>
        <taxon>Eucestoda</taxon>
        <taxon>Cyclophyllidea</taxon>
        <taxon>Mesocestoididae</taxon>
        <taxon>Mesocestoides</taxon>
    </lineage>
</organism>
<keyword evidence="5" id="KW-1015">Disulfide bond</keyword>
<evidence type="ECO:0000313" key="11">
    <source>
        <dbReference type="EMBL" id="VDD75453.1"/>
    </source>
</evidence>
<keyword evidence="8" id="KW-0175">Coiled coil</keyword>
<evidence type="ECO:0000256" key="9">
    <source>
        <dbReference type="SAM" id="MobiDB-lite"/>
    </source>
</evidence>
<evidence type="ECO:0000259" key="10">
    <source>
        <dbReference type="PROSITE" id="PS51914"/>
    </source>
</evidence>
<dbReference type="PANTHER" id="PTHR10972:SF205">
    <property type="entry name" value="OXYSTEROL-BINDING PROTEIN 1"/>
    <property type="match status" value="1"/>
</dbReference>
<feature type="coiled-coil region" evidence="8">
    <location>
        <begin position="532"/>
        <end position="559"/>
    </location>
</feature>
<gene>
    <name evidence="11" type="ORF">MCOS_LOCUS1456</name>
</gene>
<dbReference type="InterPro" id="IPR018494">
    <property type="entry name" value="Oxysterol-bd_CS"/>
</dbReference>
<feature type="region of interest" description="Disordered" evidence="9">
    <location>
        <begin position="579"/>
        <end position="614"/>
    </location>
</feature>
<dbReference type="Pfam" id="PF01237">
    <property type="entry name" value="Oxysterol_BP"/>
    <property type="match status" value="1"/>
</dbReference>
<dbReference type="InterPro" id="IPR009011">
    <property type="entry name" value="Man6P_isomerase_rcpt-bd_dom_sf"/>
</dbReference>
<feature type="compositionally biased region" description="Polar residues" evidence="9">
    <location>
        <begin position="723"/>
        <end position="740"/>
    </location>
</feature>
<dbReference type="GO" id="GO:0120009">
    <property type="term" value="P:intermembrane lipid transfer"/>
    <property type="evidence" value="ECO:0007669"/>
    <property type="project" value="UniProtKB-ARBA"/>
</dbReference>
<evidence type="ECO:0000256" key="2">
    <source>
        <dbReference type="ARBA" id="ARBA00022553"/>
    </source>
</evidence>
<keyword evidence="7" id="KW-0445">Lipid transport</keyword>
<evidence type="ECO:0000256" key="5">
    <source>
        <dbReference type="ARBA" id="ARBA00023157"/>
    </source>
</evidence>
<feature type="compositionally biased region" description="Basic residues" evidence="9">
    <location>
        <begin position="696"/>
        <end position="711"/>
    </location>
</feature>
<reference evidence="11 12" key="1">
    <citation type="submission" date="2018-10" db="EMBL/GenBank/DDBJ databases">
        <authorList>
            <consortium name="Pathogen Informatics"/>
        </authorList>
    </citation>
    <scope>NUCLEOTIDE SEQUENCE [LARGE SCALE GENOMIC DNA]</scope>
</reference>
<comment type="similarity">
    <text evidence="1 6">Belongs to the OSBP family.</text>
</comment>
<dbReference type="Gene3D" id="2.40.160.120">
    <property type="match status" value="1"/>
</dbReference>
<evidence type="ECO:0000256" key="6">
    <source>
        <dbReference type="RuleBase" id="RU003844"/>
    </source>
</evidence>
<accession>A0A158QSV1</accession>
<dbReference type="GO" id="GO:0032934">
    <property type="term" value="F:sterol binding"/>
    <property type="evidence" value="ECO:0007669"/>
    <property type="project" value="TreeGrafter"/>
</dbReference>
<keyword evidence="3" id="KW-0732">Signal</keyword>
<dbReference type="InterPro" id="IPR044865">
    <property type="entry name" value="MRH_dom"/>
</dbReference>
<feature type="region of interest" description="Disordered" evidence="9">
    <location>
        <begin position="1102"/>
        <end position="1128"/>
    </location>
</feature>